<proteinExistence type="predicted"/>
<accession>A0A0E0AKR7</accession>
<keyword evidence="3" id="KW-1185">Reference proteome</keyword>
<name>A0A0E0AKR7_9ORYZ</name>
<dbReference type="Proteomes" id="UP000026961">
    <property type="component" value="Chromosome 7"/>
</dbReference>
<evidence type="ECO:0000313" key="2">
    <source>
        <dbReference type="EnsemblPlants" id="OGLUM07G16470.1"/>
    </source>
</evidence>
<protein>
    <submittedName>
        <fullName evidence="2">Uncharacterized protein</fullName>
    </submittedName>
</protein>
<dbReference type="HOGENOM" id="CLU_137616_0_0_1"/>
<feature type="region of interest" description="Disordered" evidence="1">
    <location>
        <begin position="1"/>
        <end position="55"/>
    </location>
</feature>
<feature type="compositionally biased region" description="Low complexity" evidence="1">
    <location>
        <begin position="1"/>
        <end position="14"/>
    </location>
</feature>
<reference evidence="2" key="1">
    <citation type="submission" date="2015-04" db="UniProtKB">
        <authorList>
            <consortium name="EnsemblPlants"/>
        </authorList>
    </citation>
    <scope>IDENTIFICATION</scope>
</reference>
<evidence type="ECO:0000313" key="3">
    <source>
        <dbReference type="Proteomes" id="UP000026961"/>
    </source>
</evidence>
<sequence length="168" mass="17994">MATAARMARAATPTPGGPCGDDASGRSGARRRWSAGRLERLPSSSSSGRRGSRGGVAAQAPTLLLFRLLRIGAVRQLERLLSSSSGPIPIHPTPVPPYRRIPISATASSSGRARFRWLISQRANDDEVVRGATRIDAISVANPCITYAIILLYYNFKILKIVIVDALS</sequence>
<evidence type="ECO:0000256" key="1">
    <source>
        <dbReference type="SAM" id="MobiDB-lite"/>
    </source>
</evidence>
<organism evidence="2">
    <name type="scientific">Oryza glumipatula</name>
    <dbReference type="NCBI Taxonomy" id="40148"/>
    <lineage>
        <taxon>Eukaryota</taxon>
        <taxon>Viridiplantae</taxon>
        <taxon>Streptophyta</taxon>
        <taxon>Embryophyta</taxon>
        <taxon>Tracheophyta</taxon>
        <taxon>Spermatophyta</taxon>
        <taxon>Magnoliopsida</taxon>
        <taxon>Liliopsida</taxon>
        <taxon>Poales</taxon>
        <taxon>Poaceae</taxon>
        <taxon>BOP clade</taxon>
        <taxon>Oryzoideae</taxon>
        <taxon>Oryzeae</taxon>
        <taxon>Oryzinae</taxon>
        <taxon>Oryza</taxon>
    </lineage>
</organism>
<dbReference type="EnsemblPlants" id="OGLUM07G16470.1">
    <property type="protein sequence ID" value="OGLUM07G16470.1"/>
    <property type="gene ID" value="OGLUM07G16470"/>
</dbReference>
<dbReference type="AlphaFoldDB" id="A0A0E0AKR7"/>
<reference evidence="2" key="2">
    <citation type="submission" date="2018-05" db="EMBL/GenBank/DDBJ databases">
        <title>OgluRS3 (Oryza glumaepatula Reference Sequence Version 3).</title>
        <authorList>
            <person name="Zhang J."/>
            <person name="Kudrna D."/>
            <person name="Lee S."/>
            <person name="Talag J."/>
            <person name="Welchert J."/>
            <person name="Wing R.A."/>
        </authorList>
    </citation>
    <scope>NUCLEOTIDE SEQUENCE [LARGE SCALE GENOMIC DNA]</scope>
</reference>
<dbReference type="Gramene" id="OGLUM07G16470.1">
    <property type="protein sequence ID" value="OGLUM07G16470.1"/>
    <property type="gene ID" value="OGLUM07G16470"/>
</dbReference>